<evidence type="ECO:0000256" key="3">
    <source>
        <dbReference type="SAM" id="MobiDB-lite"/>
    </source>
</evidence>
<proteinExistence type="predicted"/>
<feature type="compositionally biased region" description="Basic and acidic residues" evidence="3">
    <location>
        <begin position="2275"/>
        <end position="2286"/>
    </location>
</feature>
<feature type="compositionally biased region" description="Acidic residues" evidence="3">
    <location>
        <begin position="2191"/>
        <end position="2207"/>
    </location>
</feature>
<dbReference type="PANTHER" id="PTHR48103">
    <property type="entry name" value="MIDASIN-RELATED"/>
    <property type="match status" value="1"/>
</dbReference>
<feature type="compositionally biased region" description="Basic and acidic residues" evidence="3">
    <location>
        <begin position="2243"/>
        <end position="2267"/>
    </location>
</feature>
<feature type="compositionally biased region" description="Basic and acidic residues" evidence="3">
    <location>
        <begin position="2397"/>
        <end position="2412"/>
    </location>
</feature>
<keyword evidence="5" id="KW-1185">Reference proteome</keyword>
<gene>
    <name evidence="4" type="ORF">HHI36_006689</name>
</gene>
<evidence type="ECO:0000256" key="2">
    <source>
        <dbReference type="ARBA" id="ARBA00022840"/>
    </source>
</evidence>
<dbReference type="GO" id="GO:0005524">
    <property type="term" value="F:ATP binding"/>
    <property type="evidence" value="ECO:0007669"/>
    <property type="project" value="UniProtKB-KW"/>
</dbReference>
<feature type="compositionally biased region" description="Basic and acidic residues" evidence="3">
    <location>
        <begin position="2131"/>
        <end position="2143"/>
    </location>
</feature>
<feature type="compositionally biased region" description="Acidic residues" evidence="3">
    <location>
        <begin position="2554"/>
        <end position="2565"/>
    </location>
</feature>
<keyword evidence="2" id="KW-0067">ATP-binding</keyword>
<feature type="compositionally biased region" description="Basic and acidic residues" evidence="3">
    <location>
        <begin position="2504"/>
        <end position="2529"/>
    </location>
</feature>
<feature type="compositionally biased region" description="Acidic residues" evidence="3">
    <location>
        <begin position="2413"/>
        <end position="2434"/>
    </location>
</feature>
<protein>
    <submittedName>
        <fullName evidence="4">Uncharacterized protein</fullName>
    </submittedName>
</protein>
<feature type="compositionally biased region" description="Acidic residues" evidence="3">
    <location>
        <begin position="2368"/>
        <end position="2377"/>
    </location>
</feature>
<evidence type="ECO:0000313" key="5">
    <source>
        <dbReference type="Proteomes" id="UP001516400"/>
    </source>
</evidence>
<name>A0ABD2NZ77_9CUCU</name>
<feature type="compositionally biased region" description="Basic and acidic residues" evidence="3">
    <location>
        <begin position="2473"/>
        <end position="2483"/>
    </location>
</feature>
<feature type="compositionally biased region" description="Basic and acidic residues" evidence="3">
    <location>
        <begin position="2566"/>
        <end position="2583"/>
    </location>
</feature>
<feature type="compositionally biased region" description="Basic and acidic residues" evidence="3">
    <location>
        <begin position="2596"/>
        <end position="2606"/>
    </location>
</feature>
<comment type="caution">
    <text evidence="4">The sequence shown here is derived from an EMBL/GenBank/DDBJ whole genome shotgun (WGS) entry which is preliminary data.</text>
</comment>
<sequence>MMEIKPHEDFRLFLTMDPKNGEISRAMRNRGVEIYILNDYETTSKNEFDWKSMIQINNLQSRKHIRVLLHMHEFLNDLILGEKPTVNELLQSAILISQQIRYGTEDSQAFLTSLIEVYYKTRSAIEFNSNDVYEVVSAKLKSLLSSSHYIDVHTEIDWFNENCTVRTDCWEISSEIQKFKQQSSLIHSILKGDVVVENENVLEYLLVMFYSASTKNDFNSRQNYIRYIMNGVEDKFVLDLVEHIYKEVLENVEFPSIDLPLDHRWLPDATYVVQSSHINRTLLKLFVMVYYNNESKLATMKTSATTLLDYMKSRKTNKVEDKFNNIVVNQFIELVEEFDSSLNILLRQSDLKLTNQDVVEILFLIKWRFVFYKCCLVDIKNNLESNKLITNINVHYHWFFKYAVKNVAKILKRNFNEELNGVLSQINQVVDKQTSGLFKIGSNYQKHSYKPPPYIQRSNLDVVMEYEAICYKYNICDKRNKAETVLRENSNIRNILIDLKTVLTYNFENVTEKIDVLKLTDAKNECLEEQNRYEFELTPFVDYLEQLEIRRGNMDENFIRNSQLVPTDLVGTYLKYISTKDSRLCHELTKIYFIYLIESPSVHLKAYFDQEGEQTVSLSGHHPKLLYYLSTLLMSSESNGMNLTKLGNFRELMKQHRTLNINLWGNVRALHSADYDFTVMEERYIMNDVKTFIEQLSSSLNIDITNSTMKELVGKCTEKIETFAKTITSNEHQERISNFKQILINCTDNRELLKPCRSECIEEKILIISNIHVQLGYLKLVLNSQLHLIDPLTKKSIKKEYCEQAILDFERMKMCYELQNKVYSSSPNTVHELFEPIRDMIEKLAKKALSLGEYVAVRSDTLEYESVLKTINHGMSSILSINSFNKIEEVTTLIQCITSAIKDNTIICTKQAKSTLSQHESSMASYENVILDWSKFRISYPDLVEPLLCNVAQFLYGYKMKISLLRKRILHYEFAKQEIQINEVLVNLVKYPTIDRNQQDYVGHIDNYTGNVTKNFINNALREGELLNGDNYGNFRLLKCGIQDAYNACIIDGKSSQLLNRKIYNKFMELVTKFVVAYNKQELKKEKEENEAESLYRIKTKCQDLPEDKQIEKELKELFPNFHTIDFSDMQTFVQMSDEPELENEEEDSSPQISYEDLKFVTELHVSVVENFTKSEWLNPQKNKNVVCNLIQPLLQKYKIFKQLMDKTVMSLNYTVDKELFGSFSVLLGIVQRYGNEEALDEQVTSPTRMLRNEHRDLYKDSDVEEVKSCYHILEELKTRIEQLLDEWPEQPTLKTITSIIDRIYNFDITSPVSRFLTGFEILLSKCHEWEQVAHSGVSLSIHEQTLTQQIINWRKKELTMWKNLLNSTFIRLNDSKAKWWLYLFGITEQFIVEKLFSVEELITTLQKFITNSNIAEFQSRLDLLFAFHCYAVNFTDKPQREQAQIYHSVLWNVYQYYSQFQTTVVNKIKDLRAPIEKKLKDYVKIVKWKDISYWSVKETVDKTHKILHKHVREFKDVMNEPVAKYLTHTNTSNSKEENVGIWDRPQRHSPKKYHYTMDAANYMAKKSTLKKIEAPSDAILGQETPVLSKIDSYFAKARKLCKCIVETTNYPNLIRDLDEFVGEIIETSSHLQNLEVDTTLPKNKQKSQAKSILQQKHRALADLFKTLSKIGLSYRTGMVDSTVKKNTEEFTIKPVDLKASSNHIGISRNDEKILTIWDSCELYFMRSLIRYDTLQTALLQPAKDLGLNNIQRCQGYSAHLLSLAHTQKIEMIEMSRCLYYLRYYFVNMSRYCNSAEYLDVECLENLKKIMENLVITCNQYKIILNTCPEEDNLNVTPVKLIQLKGSVKGFVQYKYDEKWTRMHSTLNDIIGLTERILTALKKTLGGLPCSEFEVKYPKFVPTDDKELISDQIELILERMKDVLSVFQGTSLFDSLSWLQDQLLNAKEDLNASCLADTSEEKCNLQERIEKSSSKLLLVIQRMFKKYSETPKVTEEIPEEEPSMELQEEHLKNLLVDSLLADVELLNFKKIVKSIGGVFESIISLSLPLKNDQKLVINQYLSLIDQTILLYQYFLTQQVSSYRVTCKLNSVLLNIFIELAGKGFCVPPELSDELDDEGVSKPSDGMGLGDGKGEKDVSDKIESEDQLDEAQAEGKEKENEEDPDCKEEDKGIEMSEDFDSKLQDKEKKDSDAEDNDDNSDSDAEEQMGETGKGADKLDEEIWGSDKEEDAEASEEEGDQEEESGNKGEEEQDKHLGAKEKDSKNKPTDEDEEQPGEDKEKNKKDINELEEPEYDEDQVDPYHGNLPEPPEPEPMELPDDLKLDEGEEKDGEQNEENPFDIDAMKEQNIPENKEETEDEDQKEDKQRDEVDEYSSDDEEVKKGENEEREEQEVEDVDDKQPEDSADDKMKEDSNMDENVEEQEGEDKGDEVEESGLDQTQTNEDRVEAMDVDETEAADKTQGTESESKATQPIEELRQEDKPDQDGMGQSQMEESRSGHSSQTDKPQDMDASKRDNEELKRKQKPGESDTQRSLGDVNEPVQKKLKTIDSKDKETDETEEKEPEVDENAKADMYKHIKDAKEDASQVLDVATEEQAEAQKEKTIPSEKDEETEDPTESSKDLPDEEEENMDISDGVTQKPEKLDNQKDKKMDQKGTPTARS</sequence>
<feature type="region of interest" description="Disordered" evidence="3">
    <location>
        <begin position="2112"/>
        <end position="2660"/>
    </location>
</feature>
<dbReference type="Proteomes" id="UP001516400">
    <property type="component" value="Unassembled WGS sequence"/>
</dbReference>
<feature type="compositionally biased region" description="Polar residues" evidence="3">
    <location>
        <begin position="2459"/>
        <end position="2469"/>
    </location>
</feature>
<reference evidence="4 5" key="1">
    <citation type="journal article" date="2021" name="BMC Biol.">
        <title>Horizontally acquired antibacterial genes associated with adaptive radiation of ladybird beetles.</title>
        <authorList>
            <person name="Li H.S."/>
            <person name="Tang X.F."/>
            <person name="Huang Y.H."/>
            <person name="Xu Z.Y."/>
            <person name="Chen M.L."/>
            <person name="Du X.Y."/>
            <person name="Qiu B.Y."/>
            <person name="Chen P.T."/>
            <person name="Zhang W."/>
            <person name="Slipinski A."/>
            <person name="Escalona H.E."/>
            <person name="Waterhouse R.M."/>
            <person name="Zwick A."/>
            <person name="Pang H."/>
        </authorList>
    </citation>
    <scope>NUCLEOTIDE SEQUENCE [LARGE SCALE GENOMIC DNA]</scope>
    <source>
        <strain evidence="4">SYSU2018</strain>
    </source>
</reference>
<feature type="compositionally biased region" description="Acidic residues" evidence="3">
    <location>
        <begin position="2324"/>
        <end position="2338"/>
    </location>
</feature>
<feature type="compositionally biased region" description="Basic and acidic residues" evidence="3">
    <location>
        <begin position="2638"/>
        <end position="2652"/>
    </location>
</feature>
<feature type="compositionally biased region" description="Acidic residues" evidence="3">
    <location>
        <begin position="2385"/>
        <end position="2396"/>
    </location>
</feature>
<feature type="compositionally biased region" description="Polar residues" evidence="3">
    <location>
        <begin position="2486"/>
        <end position="2503"/>
    </location>
</feature>
<feature type="compositionally biased region" description="Basic and acidic residues" evidence="3">
    <location>
        <begin position="2167"/>
        <end position="2190"/>
    </location>
</feature>
<feature type="compositionally biased region" description="Acidic residues" evidence="3">
    <location>
        <begin position="2287"/>
        <end position="2298"/>
    </location>
</feature>
<evidence type="ECO:0000256" key="1">
    <source>
        <dbReference type="ARBA" id="ARBA00022741"/>
    </source>
</evidence>
<dbReference type="PANTHER" id="PTHR48103:SF2">
    <property type="entry name" value="MIDASIN"/>
    <property type="match status" value="1"/>
</dbReference>
<keyword evidence="1" id="KW-0547">Nucleotide-binding</keyword>
<organism evidence="4 5">
    <name type="scientific">Cryptolaemus montrouzieri</name>
    <dbReference type="NCBI Taxonomy" id="559131"/>
    <lineage>
        <taxon>Eukaryota</taxon>
        <taxon>Metazoa</taxon>
        <taxon>Ecdysozoa</taxon>
        <taxon>Arthropoda</taxon>
        <taxon>Hexapoda</taxon>
        <taxon>Insecta</taxon>
        <taxon>Pterygota</taxon>
        <taxon>Neoptera</taxon>
        <taxon>Endopterygota</taxon>
        <taxon>Coleoptera</taxon>
        <taxon>Polyphaga</taxon>
        <taxon>Cucujiformia</taxon>
        <taxon>Coccinelloidea</taxon>
        <taxon>Coccinellidae</taxon>
        <taxon>Scymninae</taxon>
        <taxon>Scymnini</taxon>
        <taxon>Cryptolaemus</taxon>
    </lineage>
</organism>
<accession>A0ABD2NZ77</accession>
<feature type="compositionally biased region" description="Acidic residues" evidence="3">
    <location>
        <begin position="2217"/>
        <end position="2242"/>
    </location>
</feature>
<evidence type="ECO:0000313" key="4">
    <source>
        <dbReference type="EMBL" id="KAL3283550.1"/>
    </source>
</evidence>
<dbReference type="EMBL" id="JABFTP020000144">
    <property type="protein sequence ID" value="KAL3283550.1"/>
    <property type="molecule type" value="Genomic_DNA"/>
</dbReference>